<reference evidence="5" key="1">
    <citation type="journal article" date="2020" name="Stud. Mycol.">
        <title>101 Dothideomycetes genomes: A test case for predicting lifestyles and emergence of pathogens.</title>
        <authorList>
            <person name="Haridas S."/>
            <person name="Albert R."/>
            <person name="Binder M."/>
            <person name="Bloem J."/>
            <person name="LaButti K."/>
            <person name="Salamov A."/>
            <person name="Andreopoulos B."/>
            <person name="Baker S."/>
            <person name="Barry K."/>
            <person name="Bills G."/>
            <person name="Bluhm B."/>
            <person name="Cannon C."/>
            <person name="Castanera R."/>
            <person name="Culley D."/>
            <person name="Daum C."/>
            <person name="Ezra D."/>
            <person name="Gonzalez J."/>
            <person name="Henrissat B."/>
            <person name="Kuo A."/>
            <person name="Liang C."/>
            <person name="Lipzen A."/>
            <person name="Lutzoni F."/>
            <person name="Magnuson J."/>
            <person name="Mondo S."/>
            <person name="Nolan M."/>
            <person name="Ohm R."/>
            <person name="Pangilinan J."/>
            <person name="Park H.-J."/>
            <person name="Ramirez L."/>
            <person name="Alfaro M."/>
            <person name="Sun H."/>
            <person name="Tritt A."/>
            <person name="Yoshinaga Y."/>
            <person name="Zwiers L.-H."/>
            <person name="Turgeon B."/>
            <person name="Goodwin S."/>
            <person name="Spatafora J."/>
            <person name="Crous P."/>
            <person name="Grigoriev I."/>
        </authorList>
    </citation>
    <scope>NUCLEOTIDE SEQUENCE [LARGE SCALE GENOMIC DNA]</scope>
    <source>
        <strain evidence="5">CECT 20119</strain>
    </source>
</reference>
<accession>A0A6A6G2W6</accession>
<keyword evidence="5" id="KW-1185">Reference proteome</keyword>
<dbReference type="PANTHER" id="PTHR11496:SF97">
    <property type="entry name" value="ALCOHOL DEHYDROGENASE IRON-TYPE_GLYCEROL DEHYDROGENASE GLDA DOMAIN-CONTAINING PROTEIN"/>
    <property type="match status" value="1"/>
</dbReference>
<dbReference type="InterPro" id="IPR056798">
    <property type="entry name" value="ADH_Fe_C"/>
</dbReference>
<proteinExistence type="predicted"/>
<protein>
    <submittedName>
        <fullName evidence="4">Putative Maleylacetate reductase</fullName>
    </submittedName>
</protein>
<gene>
    <name evidence="4" type="ORF">BDZ85DRAFT_298678</name>
</gene>
<dbReference type="Gene3D" id="1.20.1090.10">
    <property type="entry name" value="Dehydroquinate synthase-like - alpha domain"/>
    <property type="match status" value="1"/>
</dbReference>
<dbReference type="Proteomes" id="UP000799538">
    <property type="component" value="Unassembled WGS sequence"/>
</dbReference>
<dbReference type="PANTHER" id="PTHR11496">
    <property type="entry name" value="ALCOHOL DEHYDROGENASE"/>
    <property type="match status" value="1"/>
</dbReference>
<evidence type="ECO:0000259" key="2">
    <source>
        <dbReference type="Pfam" id="PF00465"/>
    </source>
</evidence>
<feature type="domain" description="Fe-containing alcohol dehydrogenase-like C-terminal" evidence="3">
    <location>
        <begin position="188"/>
        <end position="363"/>
    </location>
</feature>
<dbReference type="InterPro" id="IPR039697">
    <property type="entry name" value="Alcohol_dehydrogenase_Fe"/>
</dbReference>
<dbReference type="EMBL" id="ML992515">
    <property type="protein sequence ID" value="KAF2219770.1"/>
    <property type="molecule type" value="Genomic_DNA"/>
</dbReference>
<dbReference type="Gene3D" id="3.40.50.1970">
    <property type="match status" value="1"/>
</dbReference>
<dbReference type="GO" id="GO:0005739">
    <property type="term" value="C:mitochondrion"/>
    <property type="evidence" value="ECO:0007669"/>
    <property type="project" value="TreeGrafter"/>
</dbReference>
<dbReference type="GO" id="GO:0046872">
    <property type="term" value="F:metal ion binding"/>
    <property type="evidence" value="ECO:0007669"/>
    <property type="project" value="InterPro"/>
</dbReference>
<dbReference type="InterPro" id="IPR001670">
    <property type="entry name" value="ADH_Fe/GldA"/>
</dbReference>
<dbReference type="OrthoDB" id="339764at2759"/>
<evidence type="ECO:0000259" key="3">
    <source>
        <dbReference type="Pfam" id="PF25137"/>
    </source>
</evidence>
<evidence type="ECO:0000256" key="1">
    <source>
        <dbReference type="ARBA" id="ARBA00023002"/>
    </source>
</evidence>
<dbReference type="Pfam" id="PF25137">
    <property type="entry name" value="ADH_Fe_C"/>
    <property type="match status" value="1"/>
</dbReference>
<dbReference type="CDD" id="cd08192">
    <property type="entry name" value="MAR-like"/>
    <property type="match status" value="1"/>
</dbReference>
<evidence type="ECO:0000313" key="5">
    <source>
        <dbReference type="Proteomes" id="UP000799538"/>
    </source>
</evidence>
<name>A0A6A6G2W6_9PEZI</name>
<sequence length="383" mass="41108">MTTTTPPFNLSGHWQPSSSLNHLYYGPNCVENHLVHTLPSSSSSRCAIITGQTLATQTPLVTRLQSLLGAQHILTISSIRQHGPESDLDTATTLILSHPDLDTLISLGGGSPIDTAKVLSLRFKQTHGRPLFHISIPTTLSAAECTAGGGYTLPNGTKHGFHDPDMGVAAIFYDPVYARYTPRQLFLTTGMRALDHAIEGAYHPSAAEMPWKVLGRWAVAELFECLPRLAKTMDDDEALTRCMLAAYASSGLKGEDVKGGMGLSHALGRALGSPYGIAHGVTSCLTLGKVVGLKAGQGGEQAREIARLVEVVGGERKRGVVEDAREVARRVDWLVEELGVEVGTLTERGVGREEVPVIVGRTLGPVKEGQVYEDVTRLVESLY</sequence>
<organism evidence="4 5">
    <name type="scientific">Elsinoe ampelina</name>
    <dbReference type="NCBI Taxonomy" id="302913"/>
    <lineage>
        <taxon>Eukaryota</taxon>
        <taxon>Fungi</taxon>
        <taxon>Dikarya</taxon>
        <taxon>Ascomycota</taxon>
        <taxon>Pezizomycotina</taxon>
        <taxon>Dothideomycetes</taxon>
        <taxon>Dothideomycetidae</taxon>
        <taxon>Myriangiales</taxon>
        <taxon>Elsinoaceae</taxon>
        <taxon>Elsinoe</taxon>
    </lineage>
</organism>
<dbReference type="AlphaFoldDB" id="A0A6A6G2W6"/>
<evidence type="ECO:0000313" key="4">
    <source>
        <dbReference type="EMBL" id="KAF2219770.1"/>
    </source>
</evidence>
<dbReference type="Pfam" id="PF00465">
    <property type="entry name" value="Fe-ADH"/>
    <property type="match status" value="1"/>
</dbReference>
<feature type="domain" description="Alcohol dehydrogenase iron-type/glycerol dehydrogenase GldA" evidence="2">
    <location>
        <begin position="23"/>
        <end position="175"/>
    </location>
</feature>
<dbReference type="GO" id="GO:0004022">
    <property type="term" value="F:alcohol dehydrogenase (NAD+) activity"/>
    <property type="evidence" value="ECO:0007669"/>
    <property type="project" value="TreeGrafter"/>
</dbReference>
<keyword evidence="1" id="KW-0560">Oxidoreductase</keyword>
<dbReference type="SUPFAM" id="SSF56796">
    <property type="entry name" value="Dehydroquinate synthase-like"/>
    <property type="match status" value="1"/>
</dbReference>